<dbReference type="Proteomes" id="UP001597221">
    <property type="component" value="Unassembled WGS sequence"/>
</dbReference>
<gene>
    <name evidence="3" type="ORF">ACFSBH_14425</name>
</gene>
<evidence type="ECO:0008006" key="5">
    <source>
        <dbReference type="Google" id="ProtNLM"/>
    </source>
</evidence>
<keyword evidence="2" id="KW-0732">Signal</keyword>
<keyword evidence="4" id="KW-1185">Reference proteome</keyword>
<dbReference type="EMBL" id="JBHUDE010000134">
    <property type="protein sequence ID" value="MFD1608818.1"/>
    <property type="molecule type" value="Genomic_DNA"/>
</dbReference>
<sequence>MKNKKRLVVVLGVSALLLFGCSSAGKNEVVIIDEETGEEIVVQQEELDAKEKEIQDYSQHLSETFTASMSLQDTFAHALDDMFTKESSASQFAKILRDQVINESRDVLDKGEKYNFPGDYFELNQMVVTNLNNQHQLFLDAVNEATTASQTEDREVDIVKLREQLANLKQEYLTIVNTWKNGGNAQH</sequence>
<evidence type="ECO:0000256" key="1">
    <source>
        <dbReference type="SAM" id="Coils"/>
    </source>
</evidence>
<organism evidence="3 4">
    <name type="scientific">Oceanobacillus luteolus</name>
    <dbReference type="NCBI Taxonomy" id="1274358"/>
    <lineage>
        <taxon>Bacteria</taxon>
        <taxon>Bacillati</taxon>
        <taxon>Bacillota</taxon>
        <taxon>Bacilli</taxon>
        <taxon>Bacillales</taxon>
        <taxon>Bacillaceae</taxon>
        <taxon>Oceanobacillus</taxon>
    </lineage>
</organism>
<protein>
    <recommendedName>
        <fullName evidence="5">Lipoprotein</fullName>
    </recommendedName>
</protein>
<keyword evidence="1" id="KW-0175">Coiled coil</keyword>
<evidence type="ECO:0000313" key="3">
    <source>
        <dbReference type="EMBL" id="MFD1608818.1"/>
    </source>
</evidence>
<evidence type="ECO:0000256" key="2">
    <source>
        <dbReference type="SAM" id="SignalP"/>
    </source>
</evidence>
<name>A0ABW4HT68_9BACI</name>
<dbReference type="RefSeq" id="WP_379598246.1">
    <property type="nucleotide sequence ID" value="NZ_JBHUDE010000134.1"/>
</dbReference>
<feature type="coiled-coil region" evidence="1">
    <location>
        <begin position="151"/>
        <end position="178"/>
    </location>
</feature>
<feature type="chain" id="PRO_5046243769" description="Lipoprotein" evidence="2">
    <location>
        <begin position="25"/>
        <end position="187"/>
    </location>
</feature>
<dbReference type="PROSITE" id="PS51257">
    <property type="entry name" value="PROKAR_LIPOPROTEIN"/>
    <property type="match status" value="1"/>
</dbReference>
<accession>A0ABW4HT68</accession>
<proteinExistence type="predicted"/>
<reference evidence="4" key="1">
    <citation type="journal article" date="2019" name="Int. J. Syst. Evol. Microbiol.">
        <title>The Global Catalogue of Microorganisms (GCM) 10K type strain sequencing project: providing services to taxonomists for standard genome sequencing and annotation.</title>
        <authorList>
            <consortium name="The Broad Institute Genomics Platform"/>
            <consortium name="The Broad Institute Genome Sequencing Center for Infectious Disease"/>
            <person name="Wu L."/>
            <person name="Ma J."/>
        </authorList>
    </citation>
    <scope>NUCLEOTIDE SEQUENCE [LARGE SCALE GENOMIC DNA]</scope>
    <source>
        <strain evidence="4">CGMCC 1.12376</strain>
    </source>
</reference>
<comment type="caution">
    <text evidence="3">The sequence shown here is derived from an EMBL/GenBank/DDBJ whole genome shotgun (WGS) entry which is preliminary data.</text>
</comment>
<evidence type="ECO:0000313" key="4">
    <source>
        <dbReference type="Proteomes" id="UP001597221"/>
    </source>
</evidence>
<feature type="signal peptide" evidence="2">
    <location>
        <begin position="1"/>
        <end position="24"/>
    </location>
</feature>